<gene>
    <name evidence="1" type="ORF">F2Q68_00040243</name>
</gene>
<evidence type="ECO:0000313" key="2">
    <source>
        <dbReference type="Proteomes" id="UP000712281"/>
    </source>
</evidence>
<dbReference type="EMBL" id="QGKW02000007">
    <property type="protein sequence ID" value="KAF2617612.1"/>
    <property type="molecule type" value="Genomic_DNA"/>
</dbReference>
<dbReference type="Proteomes" id="UP000712281">
    <property type="component" value="Unassembled WGS sequence"/>
</dbReference>
<evidence type="ECO:0000313" key="1">
    <source>
        <dbReference type="EMBL" id="KAF2617612.1"/>
    </source>
</evidence>
<name>A0A8S9MF39_BRACR</name>
<sequence length="58" mass="6370">MQASSSPQLYTAVPLFLRRAIILSRSSSGLSLCESMAASQIRRIPSSICLRDFSKPIQ</sequence>
<reference evidence="1" key="1">
    <citation type="submission" date="2019-12" db="EMBL/GenBank/DDBJ databases">
        <title>Genome sequencing and annotation of Brassica cretica.</title>
        <authorList>
            <person name="Studholme D.J."/>
            <person name="Sarris P.F."/>
        </authorList>
    </citation>
    <scope>NUCLEOTIDE SEQUENCE</scope>
    <source>
        <strain evidence="1">PFS-001/15</strain>
        <tissue evidence="1">Leaf</tissue>
    </source>
</reference>
<proteinExistence type="predicted"/>
<dbReference type="AlphaFoldDB" id="A0A8S9MF39"/>
<protein>
    <submittedName>
        <fullName evidence="1">Uncharacterized protein</fullName>
    </submittedName>
</protein>
<organism evidence="1 2">
    <name type="scientific">Brassica cretica</name>
    <name type="common">Mustard</name>
    <dbReference type="NCBI Taxonomy" id="69181"/>
    <lineage>
        <taxon>Eukaryota</taxon>
        <taxon>Viridiplantae</taxon>
        <taxon>Streptophyta</taxon>
        <taxon>Embryophyta</taxon>
        <taxon>Tracheophyta</taxon>
        <taxon>Spermatophyta</taxon>
        <taxon>Magnoliopsida</taxon>
        <taxon>eudicotyledons</taxon>
        <taxon>Gunneridae</taxon>
        <taxon>Pentapetalae</taxon>
        <taxon>rosids</taxon>
        <taxon>malvids</taxon>
        <taxon>Brassicales</taxon>
        <taxon>Brassicaceae</taxon>
        <taxon>Brassiceae</taxon>
        <taxon>Brassica</taxon>
    </lineage>
</organism>
<comment type="caution">
    <text evidence="1">The sequence shown here is derived from an EMBL/GenBank/DDBJ whole genome shotgun (WGS) entry which is preliminary data.</text>
</comment>
<accession>A0A8S9MF39</accession>